<protein>
    <submittedName>
        <fullName evidence="2">Amidohydrolase family protein</fullName>
    </submittedName>
</protein>
<dbReference type="Proteomes" id="UP000291469">
    <property type="component" value="Chromosome"/>
</dbReference>
<keyword evidence="3" id="KW-1185">Reference proteome</keyword>
<dbReference type="InterPro" id="IPR057744">
    <property type="entry name" value="OTAase-like"/>
</dbReference>
<dbReference type="PANTHER" id="PTHR43135:SF3">
    <property type="entry name" value="ALPHA-D-RIBOSE 1-METHYLPHOSPHONATE 5-TRIPHOSPHATE DIPHOSPHATASE"/>
    <property type="match status" value="1"/>
</dbReference>
<keyword evidence="2" id="KW-0378">Hydrolase</keyword>
<organism evidence="2 3">
    <name type="scientific">Egibacter rhizosphaerae</name>
    <dbReference type="NCBI Taxonomy" id="1670831"/>
    <lineage>
        <taxon>Bacteria</taxon>
        <taxon>Bacillati</taxon>
        <taxon>Actinomycetota</taxon>
        <taxon>Nitriliruptoria</taxon>
        <taxon>Egibacterales</taxon>
        <taxon>Egibacteraceae</taxon>
        <taxon>Egibacter</taxon>
    </lineage>
</organism>
<accession>A0A411YF95</accession>
<dbReference type="KEGG" id="erz:ER308_09990"/>
<dbReference type="PANTHER" id="PTHR43135">
    <property type="entry name" value="ALPHA-D-RIBOSE 1-METHYLPHOSPHONATE 5-TRIPHOSPHATE DIPHOSPHATASE"/>
    <property type="match status" value="1"/>
</dbReference>
<dbReference type="Pfam" id="PF01979">
    <property type="entry name" value="Amidohydro_1"/>
    <property type="match status" value="1"/>
</dbReference>
<dbReference type="SUPFAM" id="SSF51556">
    <property type="entry name" value="Metallo-dependent hydrolases"/>
    <property type="match status" value="1"/>
</dbReference>
<proteinExistence type="predicted"/>
<dbReference type="SUPFAM" id="SSF51338">
    <property type="entry name" value="Composite domain of metallo-dependent hydrolases"/>
    <property type="match status" value="1"/>
</dbReference>
<dbReference type="AlphaFoldDB" id="A0A411YF95"/>
<evidence type="ECO:0000313" key="3">
    <source>
        <dbReference type="Proteomes" id="UP000291469"/>
    </source>
</evidence>
<reference evidence="2 3" key="1">
    <citation type="submission" date="2019-01" db="EMBL/GenBank/DDBJ databases">
        <title>Egibacter rhizosphaerae EGI 80759T.</title>
        <authorList>
            <person name="Chen D.-D."/>
            <person name="Tian Y."/>
            <person name="Jiao J.-Y."/>
            <person name="Zhang X.-T."/>
            <person name="Zhang Y.-G."/>
            <person name="Zhang Y."/>
            <person name="Xiao M."/>
            <person name="Shu W.-S."/>
            <person name="Li W.-J."/>
        </authorList>
    </citation>
    <scope>NUCLEOTIDE SEQUENCE [LARGE SCALE GENOMIC DNA]</scope>
    <source>
        <strain evidence="2 3">EGI 80759</strain>
    </source>
</reference>
<dbReference type="OrthoDB" id="3514520at2"/>
<dbReference type="InterPro" id="IPR011059">
    <property type="entry name" value="Metal-dep_hydrolase_composite"/>
</dbReference>
<dbReference type="InterPro" id="IPR032466">
    <property type="entry name" value="Metal_Hydrolase"/>
</dbReference>
<gene>
    <name evidence="2" type="ORF">ER308_09990</name>
</gene>
<dbReference type="EMBL" id="CP036402">
    <property type="protein sequence ID" value="QBI19856.1"/>
    <property type="molecule type" value="Genomic_DNA"/>
</dbReference>
<evidence type="ECO:0000259" key="1">
    <source>
        <dbReference type="Pfam" id="PF01979"/>
    </source>
</evidence>
<dbReference type="Gene3D" id="3.20.20.140">
    <property type="entry name" value="Metal-dependent hydrolases"/>
    <property type="match status" value="1"/>
</dbReference>
<dbReference type="InterPro" id="IPR051781">
    <property type="entry name" value="Metallo-dep_Hydrolase"/>
</dbReference>
<sequence length="414" mass="42858">MTDLLLTDCTVWDASGAGARPDAGVLIRDGAVAAVGPVEDVRSRAREGDGPEPRPCELGGATVLPGLGNLHTHFSLRHPGAAGALLATESDAELAFRMAGNAAAALRAGVTTVRCVGESRGADFALQAAIAAGTVPGPRVFTAGQGLCCTGGHGHGGDGTLECDGEAGFRHGVRAQLRAGADLIKVMISGGIAGEHEGIDTPQLATDELAAVLEVAHAWGRRVTAHAGPAGAIAEAVELGLDGVEHGYELTPEVAQAMADRGVQLVPTLVVTRCREYFERMGVPAWMMERALGAGERHMASFAAALEAGVPIGLGSDMLPAEPYEDTTATVRELEFMVEGGMTPEAALEAATLEPVRWLGAADQLGTLEVGKRADLIAVEGDPLADIAALRRLHLVLRDGRVARDDRALLPRER</sequence>
<dbReference type="InterPro" id="IPR006680">
    <property type="entry name" value="Amidohydro-rel"/>
</dbReference>
<evidence type="ECO:0000313" key="2">
    <source>
        <dbReference type="EMBL" id="QBI19856.1"/>
    </source>
</evidence>
<dbReference type="CDD" id="cd01299">
    <property type="entry name" value="Met_dep_hydrolase_A"/>
    <property type="match status" value="1"/>
</dbReference>
<name>A0A411YF95_9ACTN</name>
<feature type="domain" description="Amidohydrolase-related" evidence="1">
    <location>
        <begin position="62"/>
        <end position="401"/>
    </location>
</feature>
<dbReference type="RefSeq" id="WP_131154853.1">
    <property type="nucleotide sequence ID" value="NZ_CP036402.1"/>
</dbReference>
<dbReference type="Gene3D" id="2.30.40.10">
    <property type="entry name" value="Urease, subunit C, domain 1"/>
    <property type="match status" value="1"/>
</dbReference>
<dbReference type="GO" id="GO:0016810">
    <property type="term" value="F:hydrolase activity, acting on carbon-nitrogen (but not peptide) bonds"/>
    <property type="evidence" value="ECO:0007669"/>
    <property type="project" value="InterPro"/>
</dbReference>